<dbReference type="PANTHER" id="PTHR45829">
    <property type="entry name" value="MITOCHONDRIAL CARRIER PROTEIN RIM2"/>
    <property type="match status" value="1"/>
</dbReference>
<feature type="transmembrane region" description="Helical" evidence="12">
    <location>
        <begin position="224"/>
        <end position="246"/>
    </location>
</feature>
<dbReference type="InterPro" id="IPR018108">
    <property type="entry name" value="MCP_transmembrane"/>
</dbReference>
<dbReference type="PROSITE" id="PS50920">
    <property type="entry name" value="SOLCAR"/>
    <property type="match status" value="3"/>
</dbReference>
<dbReference type="VEuPathDB" id="FungiDB:P170DRAFT_421111"/>
<gene>
    <name evidence="13" type="ORF">P170DRAFT_421111</name>
</gene>
<dbReference type="GO" id="GO:0005743">
    <property type="term" value="C:mitochondrial inner membrane"/>
    <property type="evidence" value="ECO:0007669"/>
    <property type="project" value="UniProtKB-SubCell"/>
</dbReference>
<evidence type="ECO:0000256" key="5">
    <source>
        <dbReference type="ARBA" id="ARBA00022792"/>
    </source>
</evidence>
<feature type="transmembrane region" description="Helical" evidence="12">
    <location>
        <begin position="122"/>
        <end position="144"/>
    </location>
</feature>
<sequence>MFSEGHGTSKGADGSQEQQVTHPDGPPSSNLHVTPEAQSSPFRTRIELLSARVPDFYIAPFCGASAGVASGIVTCPLDVIKTKLQAQGGFARRGPNVVEAKTLYRGMLGTGRMIWREDGIRGLYQGLGPMLLGYLPTWAVYLAVYDRSREYFYESTDSWWLSRGYASISAGACSTIATNPIWVIKTRLMSQSTKSNSEGFRAPWQYSGTWDAARKMYRTEGIRSFYSGLSPALLGLTHVAIQFPLYEYLKMALTGYGIGEHPDNGSSHWIGISFATFLSKICASTVTYPHEVLRTRLQTQQRTSPAPSPEEIAFRGGLDHPQDRGRPPGAASSDGMPNRPRYTGIVRTCQTILKEEGWRAFYSGIGTNLFRAVPAAMTTMLTYEYLRKLIGNLQHEGSLKRKLEEETPEDPVGI</sequence>
<keyword evidence="3 9" id="KW-0812">Transmembrane</keyword>
<evidence type="ECO:0000256" key="7">
    <source>
        <dbReference type="ARBA" id="ARBA00023128"/>
    </source>
</evidence>
<dbReference type="AlphaFoldDB" id="A0A2I2GND6"/>
<feature type="region of interest" description="Disordered" evidence="11">
    <location>
        <begin position="1"/>
        <end position="39"/>
    </location>
</feature>
<dbReference type="PRINTS" id="PR00784">
    <property type="entry name" value="MTUNCOUPLING"/>
</dbReference>
<feature type="compositionally biased region" description="Polar residues" evidence="11">
    <location>
        <begin position="15"/>
        <end position="39"/>
    </location>
</feature>
<evidence type="ECO:0000256" key="8">
    <source>
        <dbReference type="ARBA" id="ARBA00023136"/>
    </source>
</evidence>
<keyword evidence="8 9" id="KW-0472">Membrane</keyword>
<keyword evidence="4" id="KW-0677">Repeat</keyword>
<feature type="repeat" description="Solcar" evidence="9">
    <location>
        <begin position="267"/>
        <end position="389"/>
    </location>
</feature>
<dbReference type="GO" id="GO:1990519">
    <property type="term" value="P:pyrimidine nucleotide import into mitochondrion"/>
    <property type="evidence" value="ECO:0007669"/>
    <property type="project" value="TreeGrafter"/>
</dbReference>
<dbReference type="PANTHER" id="PTHR45829:SF1">
    <property type="entry name" value="CARRIER PROTEIN, PUTATIVE (AFU_ORTHOLOGUE AFUA_4G06780)-RELATED"/>
    <property type="match status" value="1"/>
</dbReference>
<dbReference type="Proteomes" id="UP000234275">
    <property type="component" value="Unassembled WGS sequence"/>
</dbReference>
<evidence type="ECO:0000256" key="1">
    <source>
        <dbReference type="ARBA" id="ARBA00004448"/>
    </source>
</evidence>
<feature type="repeat" description="Solcar" evidence="9">
    <location>
        <begin position="54"/>
        <end position="151"/>
    </location>
</feature>
<dbReference type="Pfam" id="PF00153">
    <property type="entry name" value="Mito_carr"/>
    <property type="match status" value="3"/>
</dbReference>
<organism evidence="13 14">
    <name type="scientific">Aspergillus steynii IBT 23096</name>
    <dbReference type="NCBI Taxonomy" id="1392250"/>
    <lineage>
        <taxon>Eukaryota</taxon>
        <taxon>Fungi</taxon>
        <taxon>Dikarya</taxon>
        <taxon>Ascomycota</taxon>
        <taxon>Pezizomycotina</taxon>
        <taxon>Eurotiomycetes</taxon>
        <taxon>Eurotiomycetidae</taxon>
        <taxon>Eurotiales</taxon>
        <taxon>Aspergillaceae</taxon>
        <taxon>Aspergillus</taxon>
        <taxon>Aspergillus subgen. Circumdati</taxon>
    </lineage>
</organism>
<protein>
    <submittedName>
        <fullName evidence="13">FAD carrier protein</fullName>
    </submittedName>
</protein>
<dbReference type="Gene3D" id="1.50.40.10">
    <property type="entry name" value="Mitochondrial carrier domain"/>
    <property type="match status" value="1"/>
</dbReference>
<reference evidence="13 14" key="1">
    <citation type="submission" date="2016-12" db="EMBL/GenBank/DDBJ databases">
        <title>The genomes of Aspergillus section Nigri reveals drivers in fungal speciation.</title>
        <authorList>
            <consortium name="DOE Joint Genome Institute"/>
            <person name="Vesth T.C."/>
            <person name="Nybo J."/>
            <person name="Theobald S."/>
            <person name="Brandl J."/>
            <person name="Frisvad J.C."/>
            <person name="Nielsen K.F."/>
            <person name="Lyhne E.K."/>
            <person name="Kogle M.E."/>
            <person name="Kuo A."/>
            <person name="Riley R."/>
            <person name="Clum A."/>
            <person name="Nolan M."/>
            <person name="Lipzen A."/>
            <person name="Salamov A."/>
            <person name="Henrissat B."/>
            <person name="Wiebenga A."/>
            <person name="De Vries R.P."/>
            <person name="Grigoriev I.V."/>
            <person name="Mortensen U.H."/>
            <person name="Andersen M.R."/>
            <person name="Baker S.E."/>
        </authorList>
    </citation>
    <scope>NUCLEOTIDE SEQUENCE [LARGE SCALE GENOMIC DNA]</scope>
    <source>
        <strain evidence="13 14">IBT 23096</strain>
    </source>
</reference>
<feature type="region of interest" description="Disordered" evidence="11">
    <location>
        <begin position="297"/>
        <end position="342"/>
    </location>
</feature>
<feature type="transmembrane region" description="Helical" evidence="12">
    <location>
        <begin position="164"/>
        <end position="184"/>
    </location>
</feature>
<dbReference type="OrthoDB" id="10266426at2759"/>
<dbReference type="STRING" id="1392250.A0A2I2GND6"/>
<evidence type="ECO:0000256" key="2">
    <source>
        <dbReference type="ARBA" id="ARBA00022448"/>
    </source>
</evidence>
<dbReference type="InterPro" id="IPR002067">
    <property type="entry name" value="MCP"/>
</dbReference>
<evidence type="ECO:0000256" key="10">
    <source>
        <dbReference type="RuleBase" id="RU000488"/>
    </source>
</evidence>
<keyword evidence="14" id="KW-1185">Reference proteome</keyword>
<evidence type="ECO:0000313" key="13">
    <source>
        <dbReference type="EMBL" id="PLB54395.1"/>
    </source>
</evidence>
<accession>A0A2I2GND6</accession>
<dbReference type="InterPro" id="IPR049562">
    <property type="entry name" value="SLC25A33/36-like"/>
</dbReference>
<dbReference type="RefSeq" id="XP_024709697.1">
    <property type="nucleotide sequence ID" value="XM_024847342.1"/>
</dbReference>
<keyword evidence="6 12" id="KW-1133">Transmembrane helix</keyword>
<evidence type="ECO:0000256" key="9">
    <source>
        <dbReference type="PROSITE-ProRule" id="PRU00282"/>
    </source>
</evidence>
<evidence type="ECO:0000256" key="3">
    <source>
        <dbReference type="ARBA" id="ARBA00022692"/>
    </source>
</evidence>
<keyword evidence="7" id="KW-0496">Mitochondrion</keyword>
<name>A0A2I2GND6_9EURO</name>
<dbReference type="GeneID" id="36555041"/>
<evidence type="ECO:0000256" key="11">
    <source>
        <dbReference type="SAM" id="MobiDB-lite"/>
    </source>
</evidence>
<evidence type="ECO:0000313" key="14">
    <source>
        <dbReference type="Proteomes" id="UP000234275"/>
    </source>
</evidence>
<proteinExistence type="inferred from homology"/>
<dbReference type="EMBL" id="MSFO01000001">
    <property type="protein sequence ID" value="PLB54395.1"/>
    <property type="molecule type" value="Genomic_DNA"/>
</dbReference>
<comment type="subcellular location">
    <subcellularLocation>
        <location evidence="1">Mitochondrion inner membrane</location>
        <topology evidence="1">Multi-pass membrane protein</topology>
    </subcellularLocation>
</comment>
<feature type="repeat" description="Solcar" evidence="9">
    <location>
        <begin position="158"/>
        <end position="252"/>
    </location>
</feature>
<evidence type="ECO:0000256" key="6">
    <source>
        <dbReference type="ARBA" id="ARBA00022989"/>
    </source>
</evidence>
<comment type="similarity">
    <text evidence="10">Belongs to the mitochondrial carrier (TC 2.A.29) family.</text>
</comment>
<feature type="compositionally biased region" description="Basic and acidic residues" evidence="11">
    <location>
        <begin position="317"/>
        <end position="326"/>
    </location>
</feature>
<evidence type="ECO:0000256" key="12">
    <source>
        <dbReference type="SAM" id="Phobius"/>
    </source>
</evidence>
<evidence type="ECO:0000256" key="4">
    <source>
        <dbReference type="ARBA" id="ARBA00022737"/>
    </source>
</evidence>
<dbReference type="InterPro" id="IPR023395">
    <property type="entry name" value="MCP_dom_sf"/>
</dbReference>
<keyword evidence="2 10" id="KW-0813">Transport</keyword>
<dbReference type="SUPFAM" id="SSF103506">
    <property type="entry name" value="Mitochondrial carrier"/>
    <property type="match status" value="1"/>
</dbReference>
<keyword evidence="5" id="KW-0999">Mitochondrion inner membrane</keyword>
<dbReference type="GO" id="GO:0015218">
    <property type="term" value="F:pyrimidine nucleotide transmembrane transporter activity"/>
    <property type="evidence" value="ECO:0007669"/>
    <property type="project" value="InterPro"/>
</dbReference>
<comment type="caution">
    <text evidence="13">The sequence shown here is derived from an EMBL/GenBank/DDBJ whole genome shotgun (WGS) entry which is preliminary data.</text>
</comment>